<evidence type="ECO:0000256" key="7">
    <source>
        <dbReference type="PROSITE-ProRule" id="PRU00042"/>
    </source>
</evidence>
<dbReference type="SUPFAM" id="SSF57667">
    <property type="entry name" value="beta-beta-alpha zinc fingers"/>
    <property type="match status" value="1"/>
</dbReference>
<comment type="subcellular location">
    <subcellularLocation>
        <location evidence="1">Nucleus</location>
    </subcellularLocation>
</comment>
<dbReference type="OrthoDB" id="6077919at2759"/>
<evidence type="ECO:0000256" key="2">
    <source>
        <dbReference type="ARBA" id="ARBA00022723"/>
    </source>
</evidence>
<evidence type="ECO:0000256" key="3">
    <source>
        <dbReference type="ARBA" id="ARBA00022737"/>
    </source>
</evidence>
<dbReference type="InterPro" id="IPR036236">
    <property type="entry name" value="Znf_C2H2_sf"/>
</dbReference>
<feature type="domain" description="C2H2-type" evidence="8">
    <location>
        <begin position="105"/>
        <end position="134"/>
    </location>
</feature>
<feature type="domain" description="C2H2-type" evidence="8">
    <location>
        <begin position="212"/>
        <end position="241"/>
    </location>
</feature>
<dbReference type="GO" id="GO:0005634">
    <property type="term" value="C:nucleus"/>
    <property type="evidence" value="ECO:0007669"/>
    <property type="project" value="UniProtKB-SubCell"/>
</dbReference>
<evidence type="ECO:0000256" key="5">
    <source>
        <dbReference type="ARBA" id="ARBA00022833"/>
    </source>
</evidence>
<keyword evidence="5" id="KW-0862">Zinc</keyword>
<evidence type="ECO:0000313" key="9">
    <source>
        <dbReference type="EMBL" id="TBU24251.1"/>
    </source>
</evidence>
<dbReference type="PROSITE" id="PS50157">
    <property type="entry name" value="ZINC_FINGER_C2H2_2"/>
    <property type="match status" value="3"/>
</dbReference>
<gene>
    <name evidence="9" type="ORF">BD311DRAFT_766934</name>
</gene>
<evidence type="ECO:0000259" key="8">
    <source>
        <dbReference type="PROSITE" id="PS50157"/>
    </source>
</evidence>
<dbReference type="PANTHER" id="PTHR24376">
    <property type="entry name" value="ZINC FINGER PROTEIN"/>
    <property type="match status" value="1"/>
</dbReference>
<dbReference type="Pfam" id="PF12171">
    <property type="entry name" value="zf-C2H2_jaz"/>
    <property type="match status" value="2"/>
</dbReference>
<accession>A0A4Q9MEP9</accession>
<keyword evidence="4 7" id="KW-0863">Zinc-finger</keyword>
<dbReference type="EMBL" id="ML143484">
    <property type="protein sequence ID" value="TBU24251.1"/>
    <property type="molecule type" value="Genomic_DNA"/>
</dbReference>
<organism evidence="9">
    <name type="scientific">Dichomitus squalens</name>
    <dbReference type="NCBI Taxonomy" id="114155"/>
    <lineage>
        <taxon>Eukaryota</taxon>
        <taxon>Fungi</taxon>
        <taxon>Dikarya</taxon>
        <taxon>Basidiomycota</taxon>
        <taxon>Agaricomycotina</taxon>
        <taxon>Agaricomycetes</taxon>
        <taxon>Polyporales</taxon>
        <taxon>Polyporaceae</taxon>
        <taxon>Dichomitus</taxon>
    </lineage>
</organism>
<dbReference type="PANTHER" id="PTHR24376:SF235">
    <property type="entry name" value="C2H2-TYPE DOMAIN-CONTAINING PROTEIN"/>
    <property type="match status" value="1"/>
</dbReference>
<proteinExistence type="predicted"/>
<name>A0A4Q9MEP9_9APHY</name>
<keyword evidence="6" id="KW-0539">Nucleus</keyword>
<dbReference type="InterPro" id="IPR013087">
    <property type="entry name" value="Znf_C2H2_type"/>
</dbReference>
<dbReference type="PROSITE" id="PS00028">
    <property type="entry name" value="ZINC_FINGER_C2H2_1"/>
    <property type="match status" value="3"/>
</dbReference>
<dbReference type="SMART" id="SM00355">
    <property type="entry name" value="ZnF_C2H2"/>
    <property type="match status" value="7"/>
</dbReference>
<sequence>MMAYCSLCNRFFKSERALQQHRDDSNMHYICYKCNMDFASNATLILHFTNSPQHPYCPWCDDHFGDYGDLFAHFVDAHFYCELCNLMFPFETALHEHRRFAHADDYCIPCKRMFKNTNALRHHERSTFHKGRTIDCPMKGCIKSFVSRAALVHHLESGGCFSRITRDMVNRIVAKLDTHGVISDPTKLIGPGNGMQVTGSWATARAWNGMRWECYLCHRTFVQMFDLNQHLNSPAHTQKGLYHCPTAWKGCGAKFNTLSGFCQHVESEQCGVCRFKKTMDSFIDGLSKGKKLCA</sequence>
<dbReference type="Pfam" id="PF12874">
    <property type="entry name" value="zf-met"/>
    <property type="match status" value="2"/>
</dbReference>
<reference evidence="9" key="1">
    <citation type="submission" date="2019-01" db="EMBL/GenBank/DDBJ databases">
        <title>Draft genome sequences of three monokaryotic isolates of the white-rot basidiomycete fungus Dichomitus squalens.</title>
        <authorList>
            <consortium name="DOE Joint Genome Institute"/>
            <person name="Lopez S.C."/>
            <person name="Andreopoulos B."/>
            <person name="Pangilinan J."/>
            <person name="Lipzen A."/>
            <person name="Riley R."/>
            <person name="Ahrendt S."/>
            <person name="Ng V."/>
            <person name="Barry K."/>
            <person name="Daum C."/>
            <person name="Grigoriev I.V."/>
            <person name="Hilden K.S."/>
            <person name="Makela M.R."/>
            <person name="de Vries R.P."/>
        </authorList>
    </citation>
    <scope>NUCLEOTIDE SEQUENCE [LARGE SCALE GENOMIC DNA]</scope>
    <source>
        <strain evidence="9">OM18370.1</strain>
    </source>
</reference>
<evidence type="ECO:0000256" key="1">
    <source>
        <dbReference type="ARBA" id="ARBA00004123"/>
    </source>
</evidence>
<feature type="domain" description="C2H2-type" evidence="8">
    <location>
        <begin position="79"/>
        <end position="107"/>
    </location>
</feature>
<dbReference type="InterPro" id="IPR022755">
    <property type="entry name" value="Znf_C2H2_jaz"/>
</dbReference>
<dbReference type="Gene3D" id="3.30.160.60">
    <property type="entry name" value="Classic Zinc Finger"/>
    <property type="match status" value="3"/>
</dbReference>
<dbReference type="AlphaFoldDB" id="A0A4Q9MEP9"/>
<evidence type="ECO:0000256" key="4">
    <source>
        <dbReference type="ARBA" id="ARBA00022771"/>
    </source>
</evidence>
<evidence type="ECO:0000256" key="6">
    <source>
        <dbReference type="ARBA" id="ARBA00023242"/>
    </source>
</evidence>
<dbReference type="Proteomes" id="UP000292957">
    <property type="component" value="Unassembled WGS sequence"/>
</dbReference>
<protein>
    <recommendedName>
        <fullName evidence="8">C2H2-type domain-containing protein</fullName>
    </recommendedName>
</protein>
<keyword evidence="2" id="KW-0479">Metal-binding</keyword>
<dbReference type="GO" id="GO:0008270">
    <property type="term" value="F:zinc ion binding"/>
    <property type="evidence" value="ECO:0007669"/>
    <property type="project" value="UniProtKB-KW"/>
</dbReference>
<keyword evidence="3" id="KW-0677">Repeat</keyword>